<evidence type="ECO:0000259" key="1">
    <source>
        <dbReference type="PROSITE" id="PS51664"/>
    </source>
</evidence>
<dbReference type="Proteomes" id="UP000029734">
    <property type="component" value="Unassembled WGS sequence"/>
</dbReference>
<gene>
    <name evidence="2" type="ORF">PWYN_10925</name>
</gene>
<accession>A0A098MCM8</accession>
<dbReference type="EMBL" id="JQCR01000002">
    <property type="protein sequence ID" value="KGE19793.1"/>
    <property type="molecule type" value="Genomic_DNA"/>
</dbReference>
<dbReference type="InterPro" id="IPR003776">
    <property type="entry name" value="YcaO-like_dom"/>
</dbReference>
<name>A0A098MCM8_9BACL</name>
<evidence type="ECO:0000313" key="3">
    <source>
        <dbReference type="Proteomes" id="UP000029734"/>
    </source>
</evidence>
<dbReference type="PROSITE" id="PS51664">
    <property type="entry name" value="YCAO"/>
    <property type="match status" value="1"/>
</dbReference>
<dbReference type="PANTHER" id="PTHR37809">
    <property type="entry name" value="RIBOSOMAL PROTEIN S12 METHYLTHIOTRANSFERASE ACCESSORY FACTOR YCAO"/>
    <property type="match status" value="1"/>
</dbReference>
<reference evidence="2 3" key="1">
    <citation type="submission" date="2014-08" db="EMBL/GenBank/DDBJ databases">
        <authorList>
            <person name="den Bakker H.C."/>
        </authorList>
    </citation>
    <scope>NUCLEOTIDE SEQUENCE [LARGE SCALE GENOMIC DNA]</scope>
    <source>
        <strain evidence="2 3">DSM 18334</strain>
    </source>
</reference>
<reference evidence="2 3" key="2">
    <citation type="submission" date="2014-10" db="EMBL/GenBank/DDBJ databases">
        <title>Comparative genomics of the Paenibacillus odorifer group.</title>
        <authorList>
            <person name="Tsai Y.-C."/>
            <person name="Martin N."/>
            <person name="Korlach J."/>
            <person name="Wiedmann M."/>
        </authorList>
    </citation>
    <scope>NUCLEOTIDE SEQUENCE [LARGE SCALE GENOMIC DNA]</scope>
    <source>
        <strain evidence="2 3">DSM 18334</strain>
    </source>
</reference>
<dbReference type="NCBIfam" id="TIGR03604">
    <property type="entry name" value="TOMM_cyclo_SagD"/>
    <property type="match status" value="1"/>
</dbReference>
<protein>
    <recommendedName>
        <fullName evidence="1">YcaO domain-containing protein</fullName>
    </recommendedName>
</protein>
<dbReference type="STRING" id="268407.PWYN_10925"/>
<feature type="domain" description="YcaO" evidence="1">
    <location>
        <begin position="268"/>
        <end position="639"/>
    </location>
</feature>
<dbReference type="InterPro" id="IPR027624">
    <property type="entry name" value="TOMM_cyclo_SagD"/>
</dbReference>
<dbReference type="Gene3D" id="3.30.1330.230">
    <property type="match status" value="1"/>
</dbReference>
<comment type="caution">
    <text evidence="2">The sequence shown here is derived from an EMBL/GenBank/DDBJ whole genome shotgun (WGS) entry which is preliminary data.</text>
</comment>
<evidence type="ECO:0000313" key="2">
    <source>
        <dbReference type="EMBL" id="KGE19793.1"/>
    </source>
</evidence>
<dbReference type="Pfam" id="PF02624">
    <property type="entry name" value="YcaO"/>
    <property type="match status" value="1"/>
</dbReference>
<dbReference type="PANTHER" id="PTHR37809:SF1">
    <property type="entry name" value="RIBOSOMAL PROTEIN S12 METHYLTHIOTRANSFERASE ACCESSORY FACTOR YCAO"/>
    <property type="match status" value="1"/>
</dbReference>
<dbReference type="eggNOG" id="COG1944">
    <property type="taxonomic scope" value="Bacteria"/>
</dbReference>
<dbReference type="Gene3D" id="3.30.160.660">
    <property type="match status" value="1"/>
</dbReference>
<dbReference type="Gene3D" id="3.30.40.250">
    <property type="match status" value="1"/>
</dbReference>
<keyword evidence="3" id="KW-1185">Reference proteome</keyword>
<proteinExistence type="predicted"/>
<organism evidence="2 3">
    <name type="scientific">Paenibacillus wynnii</name>
    <dbReference type="NCBI Taxonomy" id="268407"/>
    <lineage>
        <taxon>Bacteria</taxon>
        <taxon>Bacillati</taxon>
        <taxon>Bacillota</taxon>
        <taxon>Bacilli</taxon>
        <taxon>Bacillales</taxon>
        <taxon>Paenibacillaceae</taxon>
        <taxon>Paenibacillus</taxon>
    </lineage>
</organism>
<sequence>MLSYVLTKEDSFLFDTKDKIWGMNHSPFLLNIVGKLKQHSATLDSNESLYWAKLKDTMQLNQDISLYTESFEFMEGTEDARILPVIISPYEIRHIQRMISEYPDKKIIPILVSGDTIYIGPLSGDGNAYENFIKRAAANNPMLADKIKIGLDIGKTEILYFNNQILSDHRQKVTMAIQSLLTEDSSNIVWIIDQGQACRHTFIGFESEQFGSPVKKDLMNAVDSKLGIITDIRTESIFFKGIELFVSVSSTTDYSVYRPDLLAQSNSGAGFNKQSSEYSAVGESIERLAAGCFNGEEHLATWSELSDEGVSPDEFILFSKEQYNSAKFAYQPFTKDTRVNWIKSYNLADGLASYIPSAFVKLPYRSVSGESRITPAISTGLSLGRSREQSIISSIFEVVERDAFSLGWFLKLTPNRKLKIEDYILNFAHNDQEHYLCNAYDITVDDLFTTVVVTIHDLHSDHIMIGAATRFNTEQAIGKAFLEAAQGISYVNMLTSKYKDHGLATDFNKINSFQKHAAFYSIHPELKKEVEYLLDENYEFKPIRKSGFVEIDSTKLNDQEQLQLALSTLQKAGFRAYYVDLTSRELEPLGAWASRVIIPGLQPLHGAHAFRYLNEKRMDRIRKKYGWQVELNNYPHPFP</sequence>
<dbReference type="AlphaFoldDB" id="A0A098MCM8"/>